<comment type="caution">
    <text evidence="1">The sequence shown here is derived from an EMBL/GenBank/DDBJ whole genome shotgun (WGS) entry which is preliminary data.</text>
</comment>
<reference evidence="1 2" key="1">
    <citation type="journal article" date="2018" name="J. Biol. Chem.">
        <title>Discovery of the actinoplanic acid pathway in Streptomyces rapamycinicus reveals a genetically conserved synergism with rapamycin.</title>
        <authorList>
            <person name="Mrak P."/>
            <person name="Krastel P."/>
            <person name="Pivk Lukancic P."/>
            <person name="Tao J."/>
            <person name="Pistorius D."/>
            <person name="Moore C.M."/>
        </authorList>
    </citation>
    <scope>NUCLEOTIDE SEQUENCE [LARGE SCALE GENOMIC DNA]</scope>
    <source>
        <strain evidence="1 2">NRRL 5491</strain>
    </source>
</reference>
<name>A0A3L8R6J3_STRRN</name>
<keyword evidence="1" id="KW-0808">Transferase</keyword>
<evidence type="ECO:0000313" key="2">
    <source>
        <dbReference type="Proteomes" id="UP000281594"/>
    </source>
</evidence>
<accession>A0A3L8R6J3</accession>
<dbReference type="Proteomes" id="UP000281594">
    <property type="component" value="Unassembled WGS sequence"/>
</dbReference>
<keyword evidence="1" id="KW-0418">Kinase</keyword>
<organism evidence="1 2">
    <name type="scientific">Streptomyces rapamycinicus (strain ATCC 29253 / DSM 41530 / NRRL 5491 / AYB-994)</name>
    <name type="common">Streptomyces hygroscopicus (strain ATCC 29253)</name>
    <dbReference type="NCBI Taxonomy" id="1343740"/>
    <lineage>
        <taxon>Bacteria</taxon>
        <taxon>Bacillati</taxon>
        <taxon>Actinomycetota</taxon>
        <taxon>Actinomycetes</taxon>
        <taxon>Kitasatosporales</taxon>
        <taxon>Streptomycetaceae</taxon>
        <taxon>Streptomyces</taxon>
        <taxon>Streptomyces violaceusniger group</taxon>
    </lineage>
</organism>
<dbReference type="GO" id="GO:0016301">
    <property type="term" value="F:kinase activity"/>
    <property type="evidence" value="ECO:0007669"/>
    <property type="project" value="UniProtKB-KW"/>
</dbReference>
<gene>
    <name evidence="1" type="ORF">D3C57_135495</name>
</gene>
<dbReference type="EMBL" id="QYCY01000002">
    <property type="protein sequence ID" value="RLV74643.1"/>
    <property type="molecule type" value="Genomic_DNA"/>
</dbReference>
<protein>
    <submittedName>
        <fullName evidence="1">Histidine kinase</fullName>
    </submittedName>
</protein>
<proteinExistence type="predicted"/>
<evidence type="ECO:0000313" key="1">
    <source>
        <dbReference type="EMBL" id="RLV74643.1"/>
    </source>
</evidence>
<dbReference type="AlphaFoldDB" id="A0A3L8R6J3"/>
<sequence>MTADPFDDRSGDVYRLCFRHGTLVSADAFTGKGVR</sequence>